<evidence type="ECO:0000313" key="1">
    <source>
        <dbReference type="EMBL" id="QGM98468.1"/>
    </source>
</evidence>
<dbReference type="Proteomes" id="UP000422569">
    <property type="component" value="Chromosome"/>
</dbReference>
<gene>
    <name evidence="1" type="ORF">F7D14_13960</name>
</gene>
<dbReference type="AlphaFoldDB" id="A0A6B8M7I8"/>
<dbReference type="EMBL" id="CP044331">
    <property type="protein sequence ID" value="QGM98468.1"/>
    <property type="molecule type" value="Genomic_DNA"/>
</dbReference>
<keyword evidence="2" id="KW-1185">Reference proteome</keyword>
<evidence type="ECO:0000313" key="2">
    <source>
        <dbReference type="Proteomes" id="UP000422569"/>
    </source>
</evidence>
<accession>A0A6B8M7I8</accession>
<sequence length="71" mass="8004">MSLVKRWRRRVCAPMIGPWPTVTPGRAVFLSERLEEKFAERQAAKADFAPSVEEIALDPRQKAGFSPHGPE</sequence>
<proteinExistence type="predicted"/>
<reference evidence="1 2" key="1">
    <citation type="submission" date="2019-09" db="EMBL/GenBank/DDBJ databases">
        <title>Isolation and complete genome sequencing of Methylocystis species.</title>
        <authorList>
            <person name="Rumah B.L."/>
            <person name="Stead C.E."/>
            <person name="Stevens B.C."/>
            <person name="Minton N.P."/>
            <person name="Grosse-Honebrink A."/>
            <person name="Zhang Y."/>
        </authorList>
    </citation>
    <scope>NUCLEOTIDE SEQUENCE [LARGE SCALE GENOMIC DNA]</scope>
    <source>
        <strain evidence="1 2">BRCS2</strain>
    </source>
</reference>
<organism evidence="1 2">
    <name type="scientific">Methylocystis parvus</name>
    <dbReference type="NCBI Taxonomy" id="134"/>
    <lineage>
        <taxon>Bacteria</taxon>
        <taxon>Pseudomonadati</taxon>
        <taxon>Pseudomonadota</taxon>
        <taxon>Alphaproteobacteria</taxon>
        <taxon>Hyphomicrobiales</taxon>
        <taxon>Methylocystaceae</taxon>
        <taxon>Methylocystis</taxon>
    </lineage>
</organism>
<dbReference type="KEGG" id="mpar:F7D14_13960"/>
<protein>
    <submittedName>
        <fullName evidence="1">Uncharacterized protein</fullName>
    </submittedName>
</protein>
<name>A0A6B8M7I8_9HYPH</name>